<feature type="region of interest" description="Disordered" evidence="1">
    <location>
        <begin position="301"/>
        <end position="341"/>
    </location>
</feature>
<sequence length="359" mass="41689">MQRDNSGSLISAFINTVSEFKDHVTKEINALDGKLQNAQDAINSRVESEVYGLKCEIDTLKQKLTNMEQLMEQRVSLDLTTSDYPQAFEDQNPFRNEKIPRNIMPPACKKGMSLQFRWEHFEYLCKTVLQRLKKPYKPEYLMTFKKNSPKYAAGLRDNIRSIHGLDSSATWSDLTDKIRREAEVLFKKLVDDEFPLRACVENWGAKLIMRKAFLKHDKAEEQTVDKNAVADCTVEATENVDEYDMLFIDEEPIRFDEEPAGFGDETLMLDTKLSSDEDEDCMEEQKTNIKEKYLQNQIDPNVYGNKHKQPSTIQPQRSSSAVQKKTIYKQTEQVQDPKPDTRKEMMCNWLLQLSPEKED</sequence>
<name>A0A8H7VHE2_9FUNG</name>
<accession>A0A8H7VHE2</accession>
<evidence type="ECO:0000256" key="1">
    <source>
        <dbReference type="SAM" id="MobiDB-lite"/>
    </source>
</evidence>
<dbReference type="OrthoDB" id="2264760at2759"/>
<gene>
    <name evidence="2" type="ORF">INT45_008401</name>
</gene>
<dbReference type="EMBL" id="JAEPRB010000201">
    <property type="protein sequence ID" value="KAG2218977.1"/>
    <property type="molecule type" value="Genomic_DNA"/>
</dbReference>
<organism evidence="2 3">
    <name type="scientific">Circinella minor</name>
    <dbReference type="NCBI Taxonomy" id="1195481"/>
    <lineage>
        <taxon>Eukaryota</taxon>
        <taxon>Fungi</taxon>
        <taxon>Fungi incertae sedis</taxon>
        <taxon>Mucoromycota</taxon>
        <taxon>Mucoromycotina</taxon>
        <taxon>Mucoromycetes</taxon>
        <taxon>Mucorales</taxon>
        <taxon>Lichtheimiaceae</taxon>
        <taxon>Circinella</taxon>
    </lineage>
</organism>
<evidence type="ECO:0000313" key="2">
    <source>
        <dbReference type="EMBL" id="KAG2218977.1"/>
    </source>
</evidence>
<reference evidence="2 3" key="1">
    <citation type="submission" date="2020-12" db="EMBL/GenBank/DDBJ databases">
        <title>Metabolic potential, ecology and presence of endohyphal bacteria is reflected in genomic diversity of Mucoromycotina.</title>
        <authorList>
            <person name="Muszewska A."/>
            <person name="Okrasinska A."/>
            <person name="Steczkiewicz K."/>
            <person name="Drgas O."/>
            <person name="Orlowska M."/>
            <person name="Perlinska-Lenart U."/>
            <person name="Aleksandrzak-Piekarczyk T."/>
            <person name="Szatraj K."/>
            <person name="Zielenkiewicz U."/>
            <person name="Pilsyk S."/>
            <person name="Malc E."/>
            <person name="Mieczkowski P."/>
            <person name="Kruszewska J.S."/>
            <person name="Biernat P."/>
            <person name="Pawlowska J."/>
        </authorList>
    </citation>
    <scope>NUCLEOTIDE SEQUENCE [LARGE SCALE GENOMIC DNA]</scope>
    <source>
        <strain evidence="2 3">CBS 142.35</strain>
    </source>
</reference>
<evidence type="ECO:0000313" key="3">
    <source>
        <dbReference type="Proteomes" id="UP000646827"/>
    </source>
</evidence>
<dbReference type="Proteomes" id="UP000646827">
    <property type="component" value="Unassembled WGS sequence"/>
</dbReference>
<keyword evidence="3" id="KW-1185">Reference proteome</keyword>
<dbReference type="AlphaFoldDB" id="A0A8H7VHE2"/>
<proteinExistence type="predicted"/>
<comment type="caution">
    <text evidence="2">The sequence shown here is derived from an EMBL/GenBank/DDBJ whole genome shotgun (WGS) entry which is preliminary data.</text>
</comment>
<feature type="compositionally biased region" description="Polar residues" evidence="1">
    <location>
        <begin position="310"/>
        <end position="334"/>
    </location>
</feature>
<protein>
    <submittedName>
        <fullName evidence="2">Uncharacterized protein</fullName>
    </submittedName>
</protein>